<feature type="transmembrane region" description="Helical" evidence="7">
    <location>
        <begin position="443"/>
        <end position="459"/>
    </location>
</feature>
<name>A0A364L1P8_TALAM</name>
<dbReference type="InterPro" id="IPR036259">
    <property type="entry name" value="MFS_trans_sf"/>
</dbReference>
<keyword evidence="10" id="KW-1185">Reference proteome</keyword>
<evidence type="ECO:0000256" key="6">
    <source>
        <dbReference type="ARBA" id="ARBA00023136"/>
    </source>
</evidence>
<feature type="transmembrane region" description="Helical" evidence="7">
    <location>
        <begin position="43"/>
        <end position="73"/>
    </location>
</feature>
<comment type="caution">
    <text evidence="9">The sequence shown here is derived from an EMBL/GenBank/DDBJ whole genome shotgun (WGS) entry which is preliminary data.</text>
</comment>
<feature type="transmembrane region" description="Helical" evidence="7">
    <location>
        <begin position="411"/>
        <end position="431"/>
    </location>
</feature>
<dbReference type="GeneID" id="63794953"/>
<feature type="transmembrane region" description="Helical" evidence="7">
    <location>
        <begin position="341"/>
        <end position="363"/>
    </location>
</feature>
<evidence type="ECO:0000256" key="3">
    <source>
        <dbReference type="ARBA" id="ARBA00022448"/>
    </source>
</evidence>
<dbReference type="Proteomes" id="UP000249363">
    <property type="component" value="Unassembled WGS sequence"/>
</dbReference>
<evidence type="ECO:0000313" key="9">
    <source>
        <dbReference type="EMBL" id="RAO69725.1"/>
    </source>
</evidence>
<evidence type="ECO:0000256" key="2">
    <source>
        <dbReference type="ARBA" id="ARBA00010992"/>
    </source>
</evidence>
<evidence type="ECO:0000256" key="4">
    <source>
        <dbReference type="ARBA" id="ARBA00022692"/>
    </source>
</evidence>
<dbReference type="InterPro" id="IPR005828">
    <property type="entry name" value="MFS_sugar_transport-like"/>
</dbReference>
<dbReference type="InterPro" id="IPR011701">
    <property type="entry name" value="MFS"/>
</dbReference>
<dbReference type="PANTHER" id="PTHR48022">
    <property type="entry name" value="PLASTIDIC GLUCOSE TRANSPORTER 4"/>
    <property type="match status" value="1"/>
</dbReference>
<dbReference type="PROSITE" id="PS50850">
    <property type="entry name" value="MFS"/>
    <property type="match status" value="1"/>
</dbReference>
<dbReference type="OrthoDB" id="6612291at2759"/>
<dbReference type="PROSITE" id="PS00217">
    <property type="entry name" value="SUGAR_TRANSPORT_2"/>
    <property type="match status" value="1"/>
</dbReference>
<protein>
    <recommendedName>
        <fullName evidence="8">Major facilitator superfamily (MFS) profile domain-containing protein</fullName>
    </recommendedName>
</protein>
<evidence type="ECO:0000256" key="7">
    <source>
        <dbReference type="SAM" id="Phobius"/>
    </source>
</evidence>
<feature type="transmembrane region" description="Helical" evidence="7">
    <location>
        <begin position="147"/>
        <end position="168"/>
    </location>
</feature>
<dbReference type="GO" id="GO:0016020">
    <property type="term" value="C:membrane"/>
    <property type="evidence" value="ECO:0007669"/>
    <property type="project" value="UniProtKB-SubCell"/>
</dbReference>
<comment type="similarity">
    <text evidence="2">Belongs to the major facilitator superfamily. Sugar transporter (TC 2.A.1.1) family.</text>
</comment>
<keyword evidence="3" id="KW-0813">Transport</keyword>
<evidence type="ECO:0000259" key="8">
    <source>
        <dbReference type="PROSITE" id="PS50850"/>
    </source>
</evidence>
<evidence type="ECO:0000313" key="10">
    <source>
        <dbReference type="Proteomes" id="UP000249363"/>
    </source>
</evidence>
<dbReference type="STRING" id="1196081.A0A364L1P8"/>
<dbReference type="InterPro" id="IPR020846">
    <property type="entry name" value="MFS_dom"/>
</dbReference>
<dbReference type="InterPro" id="IPR003663">
    <property type="entry name" value="Sugar/inositol_transpt"/>
</dbReference>
<dbReference type="Pfam" id="PF07690">
    <property type="entry name" value="MFS_1"/>
    <property type="match status" value="1"/>
</dbReference>
<accession>A0A364L1P8</accession>
<feature type="transmembrane region" description="Helical" evidence="7">
    <location>
        <begin position="306"/>
        <end position="329"/>
    </location>
</feature>
<dbReference type="PRINTS" id="PR00171">
    <property type="entry name" value="SUGRTRNSPORT"/>
</dbReference>
<dbReference type="SUPFAM" id="SSF103473">
    <property type="entry name" value="MFS general substrate transporter"/>
    <property type="match status" value="1"/>
</dbReference>
<dbReference type="InterPro" id="IPR050360">
    <property type="entry name" value="MFS_Sugar_Transporters"/>
</dbReference>
<dbReference type="InterPro" id="IPR005829">
    <property type="entry name" value="Sugar_transporter_CS"/>
</dbReference>
<keyword evidence="4 7" id="KW-0812">Transmembrane</keyword>
<dbReference type="EMBL" id="MIKG01000010">
    <property type="protein sequence ID" value="RAO69725.1"/>
    <property type="molecule type" value="Genomic_DNA"/>
</dbReference>
<feature type="transmembrane region" description="Helical" evidence="7">
    <location>
        <begin position="278"/>
        <end position="300"/>
    </location>
</feature>
<keyword evidence="6 7" id="KW-0472">Membrane</keyword>
<keyword evidence="5 7" id="KW-1133">Transmembrane helix</keyword>
<dbReference type="RefSeq" id="XP_040734241.1">
    <property type="nucleotide sequence ID" value="XM_040878245.1"/>
</dbReference>
<dbReference type="GO" id="GO:0005351">
    <property type="term" value="F:carbohydrate:proton symporter activity"/>
    <property type="evidence" value="ECO:0007669"/>
    <property type="project" value="TreeGrafter"/>
</dbReference>
<evidence type="ECO:0000256" key="1">
    <source>
        <dbReference type="ARBA" id="ARBA00004141"/>
    </source>
</evidence>
<feature type="domain" description="Major facilitator superfamily (MFS) profile" evidence="8">
    <location>
        <begin position="46"/>
        <end position="465"/>
    </location>
</feature>
<comment type="subcellular location">
    <subcellularLocation>
        <location evidence="1">Membrane</location>
        <topology evidence="1">Multi-pass membrane protein</topology>
    </subcellularLocation>
</comment>
<dbReference type="PANTHER" id="PTHR48022:SF2">
    <property type="entry name" value="PLASTIDIC GLUCOSE TRANSPORTER 4"/>
    <property type="match status" value="1"/>
</dbReference>
<reference evidence="9 10" key="1">
    <citation type="journal article" date="2017" name="Biotechnol. Biofuels">
        <title>Differential beta-glucosidase expression as a function of carbon source availability in Talaromyces amestolkiae: a genomic and proteomic approach.</title>
        <authorList>
            <person name="de Eugenio L.I."/>
            <person name="Mendez-Liter J.A."/>
            <person name="Nieto-Dominguez M."/>
            <person name="Alonso L."/>
            <person name="Gil-Munoz J."/>
            <person name="Barriuso J."/>
            <person name="Prieto A."/>
            <person name="Martinez M.J."/>
        </authorList>
    </citation>
    <scope>NUCLEOTIDE SEQUENCE [LARGE SCALE GENOMIC DNA]</scope>
    <source>
        <strain evidence="9 10">CIB</strain>
    </source>
</reference>
<feature type="transmembrane region" description="Helical" evidence="7">
    <location>
        <begin position="93"/>
        <end position="111"/>
    </location>
</feature>
<proteinExistence type="inferred from homology"/>
<dbReference type="AlphaFoldDB" id="A0A364L1P8"/>
<sequence length="496" mass="53560">MPPHTTEDDAVKQDIKYLENLSSGPDAQELQPLGQAMWESRKILMYSLCCCIGSMLWGFDIGVNTISIALPAFKMTFGYVYQGELVIDATWNALWGAMTSVGMIFGGVICGQLSDLWGRKMSIFLGAALSMVGVGVEYTAATVGVLLAGKIINGFAMGFFLSIGPIYVSEVSPIRIRSALIATISFFISAGQMTAIAIGNTRYAIISPSAYKVLFAAQNKIEAAEKSLQALHTSSYDIPLALASLRQEVIAEEDSNAEQAGQSYLDCFRGTNWRRTRIACGMFLIQQFSGIAFYSQSLYFLGISGFSIALSFQLALGGFGAGLLGNVLAWIAMGYTGRRSMLFNGTLINLAVLLSVGFAGIFSNDHKSAMLYIAIVVNFIQLIYASTIGAVSWSLSGEMSSTALRAKTQGLCTLTNAAANWVFSFVTPYLINTDQANLGGKAAFFWAGLTAISALWVWFEVPEIKDLSFAELDLAFNSKTPTRRFPKAGGEQRQSA</sequence>
<evidence type="ECO:0000256" key="5">
    <source>
        <dbReference type="ARBA" id="ARBA00022989"/>
    </source>
</evidence>
<gene>
    <name evidence="9" type="ORF">BHQ10_005737</name>
</gene>
<dbReference type="Pfam" id="PF00083">
    <property type="entry name" value="Sugar_tr"/>
    <property type="match status" value="1"/>
</dbReference>
<dbReference type="Gene3D" id="1.20.1250.20">
    <property type="entry name" value="MFS general substrate transporter like domains"/>
    <property type="match status" value="1"/>
</dbReference>
<organism evidence="9 10">
    <name type="scientific">Talaromyces amestolkiae</name>
    <dbReference type="NCBI Taxonomy" id="1196081"/>
    <lineage>
        <taxon>Eukaryota</taxon>
        <taxon>Fungi</taxon>
        <taxon>Dikarya</taxon>
        <taxon>Ascomycota</taxon>
        <taxon>Pezizomycotina</taxon>
        <taxon>Eurotiomycetes</taxon>
        <taxon>Eurotiomycetidae</taxon>
        <taxon>Eurotiales</taxon>
        <taxon>Trichocomaceae</taxon>
        <taxon>Talaromyces</taxon>
        <taxon>Talaromyces sect. Talaromyces</taxon>
    </lineage>
</organism>
<feature type="transmembrane region" description="Helical" evidence="7">
    <location>
        <begin position="123"/>
        <end position="141"/>
    </location>
</feature>
<feature type="transmembrane region" description="Helical" evidence="7">
    <location>
        <begin position="369"/>
        <end position="391"/>
    </location>
</feature>